<dbReference type="EMBL" id="VXRG01000147">
    <property type="protein sequence ID" value="MXY95351.1"/>
    <property type="molecule type" value="Genomic_DNA"/>
</dbReference>
<dbReference type="PRINTS" id="PR00507">
    <property type="entry name" value="N12N6MTFRASE"/>
</dbReference>
<comment type="caution">
    <text evidence="5">The sequence shown here is derived from an EMBL/GenBank/DDBJ whole genome shotgun (WGS) entry which is preliminary data.</text>
</comment>
<keyword evidence="1 5" id="KW-0489">Methyltransferase</keyword>
<feature type="region of interest" description="Disordered" evidence="4">
    <location>
        <begin position="62"/>
        <end position="85"/>
    </location>
</feature>
<dbReference type="AlphaFoldDB" id="A0A6B0YY39"/>
<dbReference type="PANTHER" id="PTHR33841:SF5">
    <property type="entry name" value="DNA METHYLASE (MODIFICATION METHYLASE) (METHYLTRANSFERASE)-RELATED"/>
    <property type="match status" value="1"/>
</dbReference>
<dbReference type="SUPFAM" id="SSF53335">
    <property type="entry name" value="S-adenosyl-L-methionine-dependent methyltransferases"/>
    <property type="match status" value="1"/>
</dbReference>
<accession>A0A6B0YY39</accession>
<dbReference type="PROSITE" id="PS00092">
    <property type="entry name" value="N6_MTASE"/>
    <property type="match status" value="1"/>
</dbReference>
<evidence type="ECO:0000313" key="5">
    <source>
        <dbReference type="EMBL" id="MXY95351.1"/>
    </source>
</evidence>
<evidence type="ECO:0000256" key="4">
    <source>
        <dbReference type="SAM" id="MobiDB-lite"/>
    </source>
</evidence>
<keyword evidence="3" id="KW-0949">S-adenosyl-L-methionine</keyword>
<reference evidence="5" key="1">
    <citation type="submission" date="2019-09" db="EMBL/GenBank/DDBJ databases">
        <title>Characterisation of the sponge microbiome using genome-centric metagenomics.</title>
        <authorList>
            <person name="Engelberts J.P."/>
            <person name="Robbins S.J."/>
            <person name="De Goeij J.M."/>
            <person name="Aranda M."/>
            <person name="Bell S.C."/>
            <person name="Webster N.S."/>
        </authorList>
    </citation>
    <scope>NUCLEOTIDE SEQUENCE</scope>
    <source>
        <strain evidence="5">SB0664_bin_27</strain>
    </source>
</reference>
<dbReference type="InterPro" id="IPR029063">
    <property type="entry name" value="SAM-dependent_MTases_sf"/>
</dbReference>
<evidence type="ECO:0000256" key="2">
    <source>
        <dbReference type="ARBA" id="ARBA00022679"/>
    </source>
</evidence>
<evidence type="ECO:0000256" key="3">
    <source>
        <dbReference type="ARBA" id="ARBA00022691"/>
    </source>
</evidence>
<dbReference type="GO" id="GO:0009007">
    <property type="term" value="F:site-specific DNA-methyltransferase (adenine-specific) activity"/>
    <property type="evidence" value="ECO:0007669"/>
    <property type="project" value="UniProtKB-EC"/>
</dbReference>
<dbReference type="GO" id="GO:0032259">
    <property type="term" value="P:methylation"/>
    <property type="evidence" value="ECO:0007669"/>
    <property type="project" value="UniProtKB-KW"/>
</dbReference>
<gene>
    <name evidence="5" type="ORF">F4Y42_18070</name>
</gene>
<keyword evidence="2 5" id="KW-0808">Transferase</keyword>
<dbReference type="InterPro" id="IPR002052">
    <property type="entry name" value="DNA_methylase_N6_adenine_CS"/>
</dbReference>
<protein>
    <submittedName>
        <fullName evidence="5">SAM-dependent DNA methyltransferase</fullName>
    </submittedName>
</protein>
<name>A0A6B0YY39_9CHLR</name>
<sequence>MTNSSLYKVLSVPGGAESNVELELIFALRELGYTSAETQYQTGAGPVDIAVPDQGIFVEVKNRGEVGPDLPGRQKDETGTHETQKDQLTRYVRAWQKRERNRAQRELFISTEISSAKPACGVLTDGRLWWVWRFPDEGVPYLETVVSLSPGQEILLETLLRVLGDPGARAVPKSAVLASQLKPRREHLGKLYRDMERWDEVRTKFRVWKDLLRASGMPPQDEHAAEQFVDHTFLVVLARVVAGLLADAWDGPPDPARRESFPVWVREGFPAWVWESDTGSDWVADLYAANALYDWRRAPGDLLRDLYVEMVDKSHREVFGEYYTPDWLAVELTVRVLDNQWMDTAAEKVLTPGASEEALAGTGVLDPVCGSGTFLFHAARCILAHLEKDSYLTDRQRADAVVRLVHGLDIHPVAVEMARATLLSALPTAPTAGRDALQIFQGDALRVSRQSDAGLFREGGQYSLVPTGNTQDFEIPLPLAFLKRPDRIKAVQDFVASADQSDALPRHLTYGLSPDDRAELEAAHQSLTDICLEMGDSIWAWYILNTVAPYLLAERKVDRILANPPWVRMSKIQDTQRKSEMRDLAENLHLWVGGQRATSFDIAQIFAVRCSELYLPLSDTRNWGGRTAWLVNAASLRTDSWKRFRERVALRNARCLDFSSVKVKPFHGAHCAAWLTGADNAVLDRQRLVMRSEERIRRQDAWETIAAKVRWEAMPDPPPEEPSAWLNDQSKPLARNGATVFPQVLVRIATEHDINGDRCRIVTYRSSRAKGKWKELHPRTGEVPQEWIRDIVFATDLLPFAMRPRVSRVLLPMDATGVWDPACDQHPFWQELEKLYVRHRGTGKTTPATLKARLDRQAQLRRQFPLPDRPTWVVYNASGAKLRAARCKGMLTEHGCYRVATRSPEEAAFLVALLNAGCLQEAYWHSRQTDRHFDTHFWRKVPLPRLNPKRQDHQGAVQLALQCEQAAQAWLETADISKGQETLSKGIRAHLTDTGLSAQLDAAVKDLLPHHAGL</sequence>
<dbReference type="Gene3D" id="3.40.50.150">
    <property type="entry name" value="Vaccinia Virus protein VP39"/>
    <property type="match status" value="1"/>
</dbReference>
<proteinExistence type="predicted"/>
<evidence type="ECO:0000256" key="1">
    <source>
        <dbReference type="ARBA" id="ARBA00022603"/>
    </source>
</evidence>
<organism evidence="5">
    <name type="scientific">Caldilineaceae bacterium SB0664_bin_27</name>
    <dbReference type="NCBI Taxonomy" id="2605260"/>
    <lineage>
        <taxon>Bacteria</taxon>
        <taxon>Bacillati</taxon>
        <taxon>Chloroflexota</taxon>
        <taxon>Caldilineae</taxon>
        <taxon>Caldilineales</taxon>
        <taxon>Caldilineaceae</taxon>
    </lineage>
</organism>
<dbReference type="GO" id="GO:0003676">
    <property type="term" value="F:nucleic acid binding"/>
    <property type="evidence" value="ECO:0007669"/>
    <property type="project" value="InterPro"/>
</dbReference>
<dbReference type="PANTHER" id="PTHR33841">
    <property type="entry name" value="DNA METHYLTRANSFERASE YEEA-RELATED"/>
    <property type="match status" value="1"/>
</dbReference>
<dbReference type="InterPro" id="IPR050953">
    <property type="entry name" value="N4_N6_ade-DNA_methylase"/>
</dbReference>